<feature type="domain" description="UspA" evidence="2">
    <location>
        <begin position="154"/>
        <end position="273"/>
    </location>
</feature>
<organism evidence="3 4">
    <name type="scientific">Marinicauda pacifica</name>
    <dbReference type="NCBI Taxonomy" id="1133559"/>
    <lineage>
        <taxon>Bacteria</taxon>
        <taxon>Pseudomonadati</taxon>
        <taxon>Pseudomonadota</taxon>
        <taxon>Alphaproteobacteria</taxon>
        <taxon>Maricaulales</taxon>
        <taxon>Maricaulaceae</taxon>
        <taxon>Marinicauda</taxon>
    </lineage>
</organism>
<gene>
    <name evidence="3" type="ORF">E5162_02440</name>
</gene>
<dbReference type="Pfam" id="PF00582">
    <property type="entry name" value="Usp"/>
    <property type="match status" value="1"/>
</dbReference>
<dbReference type="OrthoDB" id="9804721at2"/>
<dbReference type="RefSeq" id="WP_135943353.1">
    <property type="nucleotide sequence ID" value="NZ_BMEI01000001.1"/>
</dbReference>
<comment type="caution">
    <text evidence="3">The sequence shown here is derived from an EMBL/GenBank/DDBJ whole genome shotgun (WGS) entry which is preliminary data.</text>
</comment>
<dbReference type="Gene3D" id="3.40.50.12370">
    <property type="match status" value="1"/>
</dbReference>
<dbReference type="PRINTS" id="PR01438">
    <property type="entry name" value="UNVRSLSTRESS"/>
</dbReference>
<dbReference type="InterPro" id="IPR006015">
    <property type="entry name" value="Universal_stress_UspA"/>
</dbReference>
<comment type="similarity">
    <text evidence="1">Belongs to the universal stress protein A family.</text>
</comment>
<dbReference type="PANTHER" id="PTHR46268:SF15">
    <property type="entry name" value="UNIVERSAL STRESS PROTEIN HP_0031"/>
    <property type="match status" value="1"/>
</dbReference>
<sequence>MARERILVPLQGAQSDERPLEAALKLAPLFDADIRGLFVEPDPATYMMWSGPGAAGASVVSTAIDAVREESDRACEDAKARFDRMLGGDHPGASFKRITDSPAEAAEQARLIRLLVACPEAAAGKGSLADFTASCLVDEACPLYVPRSGTIAPKRVCMAWDGSKEAARAAMAADPLLRPGVEVTILHSDRNLDYQDRAAAAPNRLTHWLAARGIEAKSREVAGKGGLGEGLLDAAADSDLLVAGAYGHSRITQFIFGGVTRTLLQAVDGPSLLIAH</sequence>
<protein>
    <submittedName>
        <fullName evidence="3">Universal stress protein</fullName>
    </submittedName>
</protein>
<accession>A0A4S2HEE2</accession>
<dbReference type="Proteomes" id="UP000305451">
    <property type="component" value="Unassembled WGS sequence"/>
</dbReference>
<name>A0A4S2HEE2_9PROT</name>
<evidence type="ECO:0000313" key="4">
    <source>
        <dbReference type="Proteomes" id="UP000305451"/>
    </source>
</evidence>
<evidence type="ECO:0000256" key="1">
    <source>
        <dbReference type="ARBA" id="ARBA00008791"/>
    </source>
</evidence>
<dbReference type="InterPro" id="IPR006016">
    <property type="entry name" value="UspA"/>
</dbReference>
<dbReference type="PANTHER" id="PTHR46268">
    <property type="entry name" value="STRESS RESPONSE PROTEIN NHAX"/>
    <property type="match status" value="1"/>
</dbReference>
<dbReference type="AlphaFoldDB" id="A0A4S2HEE2"/>
<evidence type="ECO:0000259" key="2">
    <source>
        <dbReference type="Pfam" id="PF00582"/>
    </source>
</evidence>
<proteinExistence type="inferred from homology"/>
<keyword evidence="4" id="KW-1185">Reference proteome</keyword>
<dbReference type="SUPFAM" id="SSF52402">
    <property type="entry name" value="Adenine nucleotide alpha hydrolases-like"/>
    <property type="match status" value="2"/>
</dbReference>
<dbReference type="EMBL" id="SRXV01000001">
    <property type="protein sequence ID" value="TGY94158.1"/>
    <property type="molecule type" value="Genomic_DNA"/>
</dbReference>
<reference evidence="3 4" key="1">
    <citation type="journal article" date="2013" name="Int. J. Syst. Evol. Microbiol.">
        <title>Marinicauda pacifica gen. nov., sp. nov., a prosthecate alphaproteobacterium of the family Hyphomonadaceae isolated from deep seawater.</title>
        <authorList>
            <person name="Zhang X.Y."/>
            <person name="Li G.W."/>
            <person name="Wang C.S."/>
            <person name="Zhang Y.J."/>
            <person name="Xu X.W."/>
            <person name="Li H."/>
            <person name="Liu A."/>
            <person name="Liu C."/>
            <person name="Xie B.B."/>
            <person name="Qin Q.L."/>
            <person name="Xu Z."/>
            <person name="Chen X.L."/>
            <person name="Zhou B.C."/>
            <person name="Zhang Y.Z."/>
        </authorList>
    </citation>
    <scope>NUCLEOTIDE SEQUENCE [LARGE SCALE GENOMIC DNA]</scope>
    <source>
        <strain evidence="3 4">P-1 km-3</strain>
    </source>
</reference>
<evidence type="ECO:0000313" key="3">
    <source>
        <dbReference type="EMBL" id="TGY94158.1"/>
    </source>
</evidence>